<dbReference type="InterPro" id="IPR038731">
    <property type="entry name" value="RgtA/B/C-like"/>
</dbReference>
<proteinExistence type="predicted"/>
<evidence type="ECO:0000256" key="2">
    <source>
        <dbReference type="ARBA" id="ARBA00022475"/>
    </source>
</evidence>
<dbReference type="AlphaFoldDB" id="A0A537JMY5"/>
<evidence type="ECO:0000313" key="11">
    <source>
        <dbReference type="EMBL" id="TMI84905.1"/>
    </source>
</evidence>
<keyword evidence="2" id="KW-1003">Cell membrane</keyword>
<feature type="non-terminal residue" evidence="11">
    <location>
        <position position="497"/>
    </location>
</feature>
<feature type="transmembrane region" description="Helical" evidence="9">
    <location>
        <begin position="306"/>
        <end position="325"/>
    </location>
</feature>
<evidence type="ECO:0000313" key="12">
    <source>
        <dbReference type="Proteomes" id="UP000320048"/>
    </source>
</evidence>
<name>A0A537JMY5_9BACT</name>
<keyword evidence="6 9" id="KW-1133">Transmembrane helix</keyword>
<dbReference type="GO" id="GO:0016763">
    <property type="term" value="F:pentosyltransferase activity"/>
    <property type="evidence" value="ECO:0007669"/>
    <property type="project" value="TreeGrafter"/>
</dbReference>
<evidence type="ECO:0000256" key="7">
    <source>
        <dbReference type="ARBA" id="ARBA00023136"/>
    </source>
</evidence>
<feature type="region of interest" description="Disordered" evidence="8">
    <location>
        <begin position="1"/>
        <end position="30"/>
    </location>
</feature>
<dbReference type="PANTHER" id="PTHR33908:SF3">
    <property type="entry name" value="UNDECAPRENYL PHOSPHATE-ALPHA-4-AMINO-4-DEOXY-L-ARABINOSE ARABINOSYL TRANSFERASE"/>
    <property type="match status" value="1"/>
</dbReference>
<dbReference type="GO" id="GO:0005886">
    <property type="term" value="C:plasma membrane"/>
    <property type="evidence" value="ECO:0007669"/>
    <property type="project" value="UniProtKB-SubCell"/>
</dbReference>
<evidence type="ECO:0000256" key="9">
    <source>
        <dbReference type="SAM" id="Phobius"/>
    </source>
</evidence>
<keyword evidence="5 9" id="KW-0812">Transmembrane</keyword>
<feature type="transmembrane region" description="Helical" evidence="9">
    <location>
        <begin position="278"/>
        <end position="299"/>
    </location>
</feature>
<reference evidence="11 12" key="1">
    <citation type="journal article" date="2019" name="Nat. Microbiol.">
        <title>Mediterranean grassland soil C-N compound turnover is dependent on rainfall and depth, and is mediated by genomically divergent microorganisms.</title>
        <authorList>
            <person name="Diamond S."/>
            <person name="Andeer P.F."/>
            <person name="Li Z."/>
            <person name="Crits-Christoph A."/>
            <person name="Burstein D."/>
            <person name="Anantharaman K."/>
            <person name="Lane K.R."/>
            <person name="Thomas B.C."/>
            <person name="Pan C."/>
            <person name="Northen T.R."/>
            <person name="Banfield J.F."/>
        </authorList>
    </citation>
    <scope>NUCLEOTIDE SEQUENCE [LARGE SCALE GENOMIC DNA]</scope>
    <source>
        <strain evidence="11">NP_7</strain>
    </source>
</reference>
<keyword evidence="4" id="KW-0808">Transferase</keyword>
<keyword evidence="3" id="KW-0328">Glycosyltransferase</keyword>
<dbReference type="InterPro" id="IPR050297">
    <property type="entry name" value="LipidA_mod_glycosyltrf_83"/>
</dbReference>
<dbReference type="EMBL" id="VBAO01000012">
    <property type="protein sequence ID" value="TMI84905.1"/>
    <property type="molecule type" value="Genomic_DNA"/>
</dbReference>
<dbReference type="Pfam" id="PF13231">
    <property type="entry name" value="PMT_2"/>
    <property type="match status" value="1"/>
</dbReference>
<feature type="transmembrane region" description="Helical" evidence="9">
    <location>
        <begin position="251"/>
        <end position="272"/>
    </location>
</feature>
<evidence type="ECO:0000256" key="3">
    <source>
        <dbReference type="ARBA" id="ARBA00022676"/>
    </source>
</evidence>
<comment type="caution">
    <text evidence="11">The sequence shown here is derived from an EMBL/GenBank/DDBJ whole genome shotgun (WGS) entry which is preliminary data.</text>
</comment>
<keyword evidence="7 9" id="KW-0472">Membrane</keyword>
<evidence type="ECO:0000256" key="1">
    <source>
        <dbReference type="ARBA" id="ARBA00004651"/>
    </source>
</evidence>
<feature type="transmembrane region" description="Helical" evidence="9">
    <location>
        <begin position="174"/>
        <end position="199"/>
    </location>
</feature>
<dbReference type="PANTHER" id="PTHR33908">
    <property type="entry name" value="MANNOSYLTRANSFERASE YKCB-RELATED"/>
    <property type="match status" value="1"/>
</dbReference>
<dbReference type="GO" id="GO:0009103">
    <property type="term" value="P:lipopolysaccharide biosynthetic process"/>
    <property type="evidence" value="ECO:0007669"/>
    <property type="project" value="UniProtKB-ARBA"/>
</dbReference>
<sequence length="497" mass="54058">MGTRDTALRHPRSSVIDPPPRALSSGRPAPGLRARSSAQGIALAGVLALAAGLRFAALGHNSVWFDEAYVAGLAQAGWQDIVATLRLADAHPPLYYLLMKIWVHLAGTGEAAIRFPSACLSVLSVALTYALTRRFAPGPVGLLSAFLVGVAPFEIMVLTLVLSVERGRRLGWGLYAVLAALMVYTQYLGAVVLVAHGIWVAGWERRHLRAWAGSMVAAVVLYTPWIPSFWYQTVHGNGWPWYRRGAGFLDLGDLFGLLAFGGSLFGMGSYFFPGTQGPAGTLAILLPFLVVLGWGIAALRSQPRTLGIIALPAVVPLAALSALSLAKLTFYPRWCSFVVPFYAMVLAQGMWKIASWDRGRRDLVLALLTVGVLCYNVPVLARYYFDPGFRPYPWRAAAALVEHQIRPGDFILYVNTAAQISLSYYVRDPHPSLTLIPGEASFGAERTGGFTDAEAARLARQHPRVWLIATPPFTAEMQQRLLPALTSAFRVAGQRTY</sequence>
<accession>A0A537JMY5</accession>
<evidence type="ECO:0000256" key="4">
    <source>
        <dbReference type="ARBA" id="ARBA00022679"/>
    </source>
</evidence>
<comment type="subcellular location">
    <subcellularLocation>
        <location evidence="1">Cell membrane</location>
        <topology evidence="1">Multi-pass membrane protein</topology>
    </subcellularLocation>
</comment>
<feature type="domain" description="Glycosyltransferase RgtA/B/C/D-like" evidence="10">
    <location>
        <begin position="91"/>
        <end position="221"/>
    </location>
</feature>
<evidence type="ECO:0000256" key="5">
    <source>
        <dbReference type="ARBA" id="ARBA00022692"/>
    </source>
</evidence>
<dbReference type="Proteomes" id="UP000320048">
    <property type="component" value="Unassembled WGS sequence"/>
</dbReference>
<dbReference type="GO" id="GO:0010041">
    <property type="term" value="P:response to iron(III) ion"/>
    <property type="evidence" value="ECO:0007669"/>
    <property type="project" value="TreeGrafter"/>
</dbReference>
<organism evidence="11 12">
    <name type="scientific">Candidatus Segetimicrobium genomatis</name>
    <dbReference type="NCBI Taxonomy" id="2569760"/>
    <lineage>
        <taxon>Bacteria</taxon>
        <taxon>Bacillati</taxon>
        <taxon>Candidatus Sysuimicrobiota</taxon>
        <taxon>Candidatus Sysuimicrobiia</taxon>
        <taxon>Candidatus Sysuimicrobiales</taxon>
        <taxon>Candidatus Segetimicrobiaceae</taxon>
        <taxon>Candidatus Segetimicrobium</taxon>
    </lineage>
</organism>
<feature type="transmembrane region" description="Helical" evidence="9">
    <location>
        <begin position="331"/>
        <end position="351"/>
    </location>
</feature>
<feature type="transmembrane region" description="Helical" evidence="9">
    <location>
        <begin position="211"/>
        <end position="231"/>
    </location>
</feature>
<protein>
    <recommendedName>
        <fullName evidence="10">Glycosyltransferase RgtA/B/C/D-like domain-containing protein</fullName>
    </recommendedName>
</protein>
<gene>
    <name evidence="11" type="ORF">E6H04_00445</name>
</gene>
<feature type="transmembrane region" description="Helical" evidence="9">
    <location>
        <begin position="143"/>
        <end position="162"/>
    </location>
</feature>
<evidence type="ECO:0000259" key="10">
    <source>
        <dbReference type="Pfam" id="PF13231"/>
    </source>
</evidence>
<evidence type="ECO:0000256" key="8">
    <source>
        <dbReference type="SAM" id="MobiDB-lite"/>
    </source>
</evidence>
<evidence type="ECO:0000256" key="6">
    <source>
        <dbReference type="ARBA" id="ARBA00022989"/>
    </source>
</evidence>
<feature type="transmembrane region" description="Helical" evidence="9">
    <location>
        <begin position="363"/>
        <end position="385"/>
    </location>
</feature>